<evidence type="ECO:0000256" key="5">
    <source>
        <dbReference type="ARBA" id="ARBA00022840"/>
    </source>
</evidence>
<evidence type="ECO:0000313" key="11">
    <source>
        <dbReference type="Proteomes" id="UP000676565"/>
    </source>
</evidence>
<keyword evidence="6 7" id="KW-0520">NAD</keyword>
<feature type="binding site" evidence="7">
    <location>
        <position position="496"/>
    </location>
    <ligand>
        <name>deamido-NAD(+)</name>
        <dbReference type="ChEBI" id="CHEBI:58437"/>
        <note>ligand shared between two neighboring subunits</note>
    </ligand>
</feature>
<dbReference type="InterPro" id="IPR003694">
    <property type="entry name" value="NAD_synthase"/>
</dbReference>
<dbReference type="NCBIfam" id="NF002730">
    <property type="entry name" value="PRK02628.1"/>
    <property type="match status" value="1"/>
</dbReference>
<evidence type="ECO:0000256" key="3">
    <source>
        <dbReference type="ARBA" id="ARBA00022598"/>
    </source>
</evidence>
<feature type="binding site" evidence="7">
    <location>
        <position position="123"/>
    </location>
    <ligand>
        <name>L-glutamine</name>
        <dbReference type="ChEBI" id="CHEBI:58359"/>
    </ligand>
</feature>
<evidence type="ECO:0000256" key="6">
    <source>
        <dbReference type="ARBA" id="ARBA00023027"/>
    </source>
</evidence>
<dbReference type="SUPFAM" id="SSF52402">
    <property type="entry name" value="Adenine nucleotide alpha hydrolases-like"/>
    <property type="match status" value="1"/>
</dbReference>
<dbReference type="InterPro" id="IPR003010">
    <property type="entry name" value="C-N_Hydrolase"/>
</dbReference>
<feature type="binding site" evidence="7">
    <location>
        <position position="472"/>
    </location>
    <ligand>
        <name>deamido-NAD(+)</name>
        <dbReference type="ChEBI" id="CHEBI:58437"/>
        <note>ligand shared between two neighboring subunits</note>
    </ligand>
</feature>
<dbReference type="HAMAP" id="MF_02090">
    <property type="entry name" value="NadE_glutamine_dep"/>
    <property type="match status" value="1"/>
</dbReference>
<accession>A0ABS5BU15</accession>
<dbReference type="InterPro" id="IPR022310">
    <property type="entry name" value="NAD/GMP_synthase"/>
</dbReference>
<organism evidence="10 11">
    <name type="scientific">Gemmata palustris</name>
    <dbReference type="NCBI Taxonomy" id="2822762"/>
    <lineage>
        <taxon>Bacteria</taxon>
        <taxon>Pseudomonadati</taxon>
        <taxon>Planctomycetota</taxon>
        <taxon>Planctomycetia</taxon>
        <taxon>Gemmatales</taxon>
        <taxon>Gemmataceae</taxon>
        <taxon>Gemmata</taxon>
    </lineage>
</organism>
<evidence type="ECO:0000256" key="1">
    <source>
        <dbReference type="ARBA" id="ARBA00005188"/>
    </source>
</evidence>
<comment type="caution">
    <text evidence="10">The sequence shown here is derived from an EMBL/GenBank/DDBJ whole genome shotgun (WGS) entry which is preliminary data.</text>
</comment>
<dbReference type="Pfam" id="PF00795">
    <property type="entry name" value="CN_hydrolase"/>
    <property type="match status" value="1"/>
</dbReference>
<keyword evidence="4 7" id="KW-0547">Nucleotide-binding</keyword>
<dbReference type="InterPro" id="IPR036526">
    <property type="entry name" value="C-N_Hydrolase_sf"/>
</dbReference>
<dbReference type="Gene3D" id="3.60.110.10">
    <property type="entry name" value="Carbon-nitrogen hydrolase"/>
    <property type="match status" value="1"/>
</dbReference>
<dbReference type="Gene3D" id="1.10.10.1140">
    <property type="entry name" value="Glutamine-dependent NAD+ synthetase, C-terminal domain"/>
    <property type="match status" value="1"/>
</dbReference>
<keyword evidence="5 7" id="KW-0067">ATP-binding</keyword>
<protein>
    <recommendedName>
        <fullName evidence="7 8">Glutamine-dependent NAD(+) synthetase</fullName>
        <ecNumber evidence="7 8">6.3.5.1</ecNumber>
    </recommendedName>
    <alternativeName>
        <fullName evidence="7 8">NAD(+) synthase [glutamine-hydrolyzing]</fullName>
    </alternativeName>
</protein>
<feature type="active site" description="Proton acceptor; for glutaminase activity" evidence="7">
    <location>
        <position position="47"/>
    </location>
</feature>
<comment type="function">
    <text evidence="7">Catalyzes the ATP-dependent amidation of deamido-NAD to form NAD. Uses L-glutamine as a nitrogen source.</text>
</comment>
<keyword evidence="11" id="KW-1185">Reference proteome</keyword>
<evidence type="ECO:0000313" key="10">
    <source>
        <dbReference type="EMBL" id="MBP3957220.1"/>
    </source>
</evidence>
<feature type="binding site" evidence="7">
    <location>
        <position position="200"/>
    </location>
    <ligand>
        <name>L-glutamine</name>
        <dbReference type="ChEBI" id="CHEBI:58359"/>
    </ligand>
</feature>
<dbReference type="RefSeq" id="WP_210656068.1">
    <property type="nucleotide sequence ID" value="NZ_JAGKQQ010000001.1"/>
</dbReference>
<dbReference type="InterPro" id="IPR041856">
    <property type="entry name" value="NAD+_synth_C"/>
</dbReference>
<feature type="binding site" evidence="7">
    <location>
        <begin position="501"/>
        <end position="504"/>
    </location>
    <ligand>
        <name>deamido-NAD(+)</name>
        <dbReference type="ChEBI" id="CHEBI:58437"/>
        <note>ligand shared between two neighboring subunits</note>
    </ligand>
</feature>
<reference evidence="10 11" key="1">
    <citation type="submission" date="2021-04" db="EMBL/GenBank/DDBJ databases">
        <authorList>
            <person name="Ivanova A."/>
        </authorList>
    </citation>
    <scope>NUCLEOTIDE SEQUENCE [LARGE SCALE GENOMIC DNA]</scope>
    <source>
        <strain evidence="10 11">G18</strain>
    </source>
</reference>
<dbReference type="CDD" id="cd00553">
    <property type="entry name" value="NAD_synthase"/>
    <property type="match status" value="1"/>
</dbReference>
<feature type="domain" description="CN hydrolase" evidence="9">
    <location>
        <begin position="7"/>
        <end position="273"/>
    </location>
</feature>
<dbReference type="InterPro" id="IPR014445">
    <property type="entry name" value="Gln-dep_NAD_synthase"/>
</dbReference>
<dbReference type="Pfam" id="PF02540">
    <property type="entry name" value="NAD_synthase"/>
    <property type="match status" value="1"/>
</dbReference>
<sequence length="670" mass="72937">MNTHGFLRVAAASPELRVADCPFNADRTLALMARAEGQGVNLLVFPECGLTGYTCHDLFHLSSLQRAAEEALAKVVEKGATVFRGVAVVGLPLAIEGQLFNCAAVVHGGKVLGIVPKTYLPNYKEFYDARYFCPADNANFSAASCAGQSVPFGTNLLFDCRTMNGFTLGVEICEDLWMPVAPSALQAVMGATVFANLSASNEVIGKAGYRRQLVSSQSARCIGGYVYASCGEGESTTDIVFGGHCIVAENGVILAESERFRHGQQLLVTDLDLDRLLHDRIQTNTFHDANRVADLGLGKYRTLSFDLEPTAREPKLVRAVDANPFVPSDPATCDERCRDIFQTQVAALGRRLSHVGLPPVAIGVSGGLDSTLALLVVCKTMDELGVPREGVHALTMPGFGTSAGTRTNAHDLARALNITLREIDIRAMCLEQMRALGHAPFGIRLETETVASLSERLCRLPEDNRSDLTFENVQARARTALLMNTGFVIGTGDLSELALGWCTYNADHMSMYNPNVSIPKTLVKFLVEWAAHNEFDGPARDTLLEIVKTPISPELLPTGANGEIAQSTESTVGPYELVDFFLYHFLRFGAEPEKILFLAGHAKFAREYTADTLRHWLRVFLKRFFANQFKRSCLPDGPKVGSVSVSPRGDWRMPSDAAVRVWLDAVEGGE</sequence>
<evidence type="ECO:0000256" key="2">
    <source>
        <dbReference type="ARBA" id="ARBA00007145"/>
    </source>
</evidence>
<evidence type="ECO:0000256" key="4">
    <source>
        <dbReference type="ARBA" id="ARBA00022741"/>
    </source>
</evidence>
<gene>
    <name evidence="7" type="primary">nadE</name>
    <name evidence="10" type="ORF">J8F10_18315</name>
</gene>
<dbReference type="PROSITE" id="PS50263">
    <property type="entry name" value="CN_HYDROLASE"/>
    <property type="match status" value="1"/>
</dbReference>
<dbReference type="CDD" id="cd07570">
    <property type="entry name" value="GAT_Gln-NAD-synth"/>
    <property type="match status" value="1"/>
</dbReference>
<feature type="binding site" evidence="7">
    <location>
        <begin position="363"/>
        <end position="370"/>
    </location>
    <ligand>
        <name>ATP</name>
        <dbReference type="ChEBI" id="CHEBI:30616"/>
    </ligand>
</feature>
<feature type="active site" description="For glutaminase activity" evidence="7">
    <location>
        <position position="117"/>
    </location>
</feature>
<dbReference type="SUPFAM" id="SSF56317">
    <property type="entry name" value="Carbon-nitrogen hydrolase"/>
    <property type="match status" value="1"/>
</dbReference>
<dbReference type="EC" id="6.3.5.1" evidence="7 8"/>
<feature type="binding site" evidence="7">
    <location>
        <position position="491"/>
    </location>
    <ligand>
        <name>ATP</name>
        <dbReference type="ChEBI" id="CHEBI:30616"/>
    </ligand>
</feature>
<feature type="active site" description="Nucleophile; for glutaminase activity" evidence="7">
    <location>
        <position position="173"/>
    </location>
</feature>
<dbReference type="EMBL" id="JAGKQQ010000001">
    <property type="protein sequence ID" value="MBP3957220.1"/>
    <property type="molecule type" value="Genomic_DNA"/>
</dbReference>
<keyword evidence="3 7" id="KW-0436">Ligase</keyword>
<feature type="binding site" evidence="7">
    <location>
        <position position="630"/>
    </location>
    <ligand>
        <name>deamido-NAD(+)</name>
        <dbReference type="ChEBI" id="CHEBI:58437"/>
        <note>ligand shared between two neighboring subunits</note>
    </ligand>
</feature>
<dbReference type="Gene3D" id="3.40.50.620">
    <property type="entry name" value="HUPs"/>
    <property type="match status" value="1"/>
</dbReference>
<dbReference type="GO" id="GO:0008795">
    <property type="term" value="F:NAD+ synthase activity"/>
    <property type="evidence" value="ECO:0007669"/>
    <property type="project" value="UniProtKB-EC"/>
</dbReference>
<comment type="pathway">
    <text evidence="1 7 8">Cofactor biosynthesis; NAD(+) biosynthesis; NAD(+) from deamido-NAD(+) (L-Gln route): step 1/1.</text>
</comment>
<feature type="binding site" evidence="7">
    <location>
        <position position="206"/>
    </location>
    <ligand>
        <name>L-glutamine</name>
        <dbReference type="ChEBI" id="CHEBI:58359"/>
    </ligand>
</feature>
<evidence type="ECO:0000259" key="9">
    <source>
        <dbReference type="PROSITE" id="PS50263"/>
    </source>
</evidence>
<proteinExistence type="inferred from homology"/>
<evidence type="ECO:0000256" key="7">
    <source>
        <dbReference type="HAMAP-Rule" id="MF_02090"/>
    </source>
</evidence>
<dbReference type="InterPro" id="IPR014729">
    <property type="entry name" value="Rossmann-like_a/b/a_fold"/>
</dbReference>
<name>A0ABS5BU15_9BACT</name>
<dbReference type="PANTHER" id="PTHR23090:SF9">
    <property type="entry name" value="GLUTAMINE-DEPENDENT NAD(+) SYNTHETASE"/>
    <property type="match status" value="1"/>
</dbReference>
<comment type="similarity">
    <text evidence="2 7 8">In the C-terminal section; belongs to the NAD synthetase family.</text>
</comment>
<dbReference type="PANTHER" id="PTHR23090">
    <property type="entry name" value="NH 3 /GLUTAMINE-DEPENDENT NAD + SYNTHETASE"/>
    <property type="match status" value="1"/>
</dbReference>
<comment type="catalytic activity">
    <reaction evidence="7 8">
        <text>deamido-NAD(+) + L-glutamine + ATP + H2O = L-glutamate + AMP + diphosphate + NAD(+) + H(+)</text>
        <dbReference type="Rhea" id="RHEA:24384"/>
        <dbReference type="ChEBI" id="CHEBI:15377"/>
        <dbReference type="ChEBI" id="CHEBI:15378"/>
        <dbReference type="ChEBI" id="CHEBI:29985"/>
        <dbReference type="ChEBI" id="CHEBI:30616"/>
        <dbReference type="ChEBI" id="CHEBI:33019"/>
        <dbReference type="ChEBI" id="CHEBI:57540"/>
        <dbReference type="ChEBI" id="CHEBI:58359"/>
        <dbReference type="ChEBI" id="CHEBI:58437"/>
        <dbReference type="ChEBI" id="CHEBI:456215"/>
        <dbReference type="EC" id="6.3.5.1"/>
    </reaction>
</comment>
<evidence type="ECO:0000256" key="8">
    <source>
        <dbReference type="PIRNR" id="PIRNR006630"/>
    </source>
</evidence>
<dbReference type="PIRSF" id="PIRSF006630">
    <property type="entry name" value="NADS_GAT"/>
    <property type="match status" value="1"/>
</dbReference>
<dbReference type="Proteomes" id="UP000676565">
    <property type="component" value="Unassembled WGS sequence"/>
</dbReference>